<comment type="caution">
    <text evidence="2">The sequence shown here is derived from an EMBL/GenBank/DDBJ whole genome shotgun (WGS) entry which is preliminary data.</text>
</comment>
<organism evidence="2 3">
    <name type="scientific">Dreissena polymorpha</name>
    <name type="common">Zebra mussel</name>
    <name type="synonym">Mytilus polymorpha</name>
    <dbReference type="NCBI Taxonomy" id="45954"/>
    <lineage>
        <taxon>Eukaryota</taxon>
        <taxon>Metazoa</taxon>
        <taxon>Spiralia</taxon>
        <taxon>Lophotrochozoa</taxon>
        <taxon>Mollusca</taxon>
        <taxon>Bivalvia</taxon>
        <taxon>Autobranchia</taxon>
        <taxon>Heteroconchia</taxon>
        <taxon>Euheterodonta</taxon>
        <taxon>Imparidentia</taxon>
        <taxon>Neoheterodontei</taxon>
        <taxon>Myida</taxon>
        <taxon>Dreissenoidea</taxon>
        <taxon>Dreissenidae</taxon>
        <taxon>Dreissena</taxon>
    </lineage>
</organism>
<dbReference type="AlphaFoldDB" id="A0A9D4EZA9"/>
<proteinExistence type="predicted"/>
<keyword evidence="1" id="KW-0812">Transmembrane</keyword>
<name>A0A9D4EZA9_DREPO</name>
<keyword evidence="3" id="KW-1185">Reference proteome</keyword>
<gene>
    <name evidence="2" type="ORF">DPMN_164739</name>
</gene>
<dbReference type="EMBL" id="JAIWYP010000008">
    <property type="protein sequence ID" value="KAH3786632.1"/>
    <property type="molecule type" value="Genomic_DNA"/>
</dbReference>
<reference evidence="2" key="2">
    <citation type="submission" date="2020-11" db="EMBL/GenBank/DDBJ databases">
        <authorList>
            <person name="McCartney M.A."/>
            <person name="Auch B."/>
            <person name="Kono T."/>
            <person name="Mallez S."/>
            <person name="Becker A."/>
            <person name="Gohl D.M."/>
            <person name="Silverstein K.A.T."/>
            <person name="Koren S."/>
            <person name="Bechman K.B."/>
            <person name="Herman A."/>
            <person name="Abrahante J.E."/>
            <person name="Garbe J."/>
        </authorList>
    </citation>
    <scope>NUCLEOTIDE SEQUENCE</scope>
    <source>
        <strain evidence="2">Duluth1</strain>
        <tissue evidence="2">Whole animal</tissue>
    </source>
</reference>
<protein>
    <submittedName>
        <fullName evidence="2">Uncharacterized protein</fullName>
    </submittedName>
</protein>
<reference evidence="2" key="1">
    <citation type="journal article" date="2019" name="bioRxiv">
        <title>The Genome of the Zebra Mussel, Dreissena polymorpha: A Resource for Invasive Species Research.</title>
        <authorList>
            <person name="McCartney M.A."/>
            <person name="Auch B."/>
            <person name="Kono T."/>
            <person name="Mallez S."/>
            <person name="Zhang Y."/>
            <person name="Obille A."/>
            <person name="Becker A."/>
            <person name="Abrahante J.E."/>
            <person name="Garbe J."/>
            <person name="Badalamenti J.P."/>
            <person name="Herman A."/>
            <person name="Mangelson H."/>
            <person name="Liachko I."/>
            <person name="Sullivan S."/>
            <person name="Sone E.D."/>
            <person name="Koren S."/>
            <person name="Silverstein K.A.T."/>
            <person name="Beckman K.B."/>
            <person name="Gohl D.M."/>
        </authorList>
    </citation>
    <scope>NUCLEOTIDE SEQUENCE</scope>
    <source>
        <strain evidence="2">Duluth1</strain>
        <tissue evidence="2">Whole animal</tissue>
    </source>
</reference>
<evidence type="ECO:0000313" key="3">
    <source>
        <dbReference type="Proteomes" id="UP000828390"/>
    </source>
</evidence>
<feature type="transmembrane region" description="Helical" evidence="1">
    <location>
        <begin position="68"/>
        <end position="92"/>
    </location>
</feature>
<accession>A0A9D4EZA9</accession>
<keyword evidence="1" id="KW-1133">Transmembrane helix</keyword>
<evidence type="ECO:0000256" key="1">
    <source>
        <dbReference type="SAM" id="Phobius"/>
    </source>
</evidence>
<keyword evidence="1" id="KW-0472">Membrane</keyword>
<evidence type="ECO:0000313" key="2">
    <source>
        <dbReference type="EMBL" id="KAH3786632.1"/>
    </source>
</evidence>
<dbReference type="Proteomes" id="UP000828390">
    <property type="component" value="Unassembled WGS sequence"/>
</dbReference>
<sequence length="106" mass="12049">MFPRTRWSCAPHTEESSEKFLFKCLYPALCVRSKRRGIAAVEKDGDYEGHTWCLYVVGKLMEMLVRNLLSLAIAAVAMAVLIRTSAVLVSYLDRVAPQYFEAGHFF</sequence>